<proteinExistence type="predicted"/>
<sequence length="63" mass="7201">MRKEGCSLSSHMLKFKVLEVAADGGLTRAILKASHSWRRQFMEGIDLHSVSAHHMARRPQWTL</sequence>
<dbReference type="AlphaFoldDB" id="A0A8S9TLL5"/>
<name>A0A8S9TLL5_PHYIN</name>
<organism evidence="1 2">
    <name type="scientific">Phytophthora infestans</name>
    <name type="common">Potato late blight agent</name>
    <name type="synonym">Botrytis infestans</name>
    <dbReference type="NCBI Taxonomy" id="4787"/>
    <lineage>
        <taxon>Eukaryota</taxon>
        <taxon>Sar</taxon>
        <taxon>Stramenopiles</taxon>
        <taxon>Oomycota</taxon>
        <taxon>Peronosporomycetes</taxon>
        <taxon>Peronosporales</taxon>
        <taxon>Peronosporaceae</taxon>
        <taxon>Phytophthora</taxon>
    </lineage>
</organism>
<protein>
    <submittedName>
        <fullName evidence="1">Uncharacterized protein</fullName>
    </submittedName>
</protein>
<gene>
    <name evidence="1" type="ORF">GN958_ATG23083</name>
</gene>
<dbReference type="EMBL" id="JAACNO010003224">
    <property type="protein sequence ID" value="KAF4127717.1"/>
    <property type="molecule type" value="Genomic_DNA"/>
</dbReference>
<evidence type="ECO:0000313" key="2">
    <source>
        <dbReference type="Proteomes" id="UP000704712"/>
    </source>
</evidence>
<reference evidence="1" key="1">
    <citation type="submission" date="2020-03" db="EMBL/GenBank/DDBJ databases">
        <title>Hybrid Assembly of Korean Phytophthora infestans isolates.</title>
        <authorList>
            <person name="Prokchorchik M."/>
            <person name="Lee Y."/>
            <person name="Seo J."/>
            <person name="Cho J.-H."/>
            <person name="Park Y.-E."/>
            <person name="Jang D.-C."/>
            <person name="Im J.-S."/>
            <person name="Choi J.-G."/>
            <person name="Park H.-J."/>
            <person name="Lee G.-B."/>
            <person name="Lee Y.-G."/>
            <person name="Hong S.-Y."/>
            <person name="Cho K."/>
            <person name="Sohn K.H."/>
        </authorList>
    </citation>
    <scope>NUCLEOTIDE SEQUENCE</scope>
    <source>
        <strain evidence="1">KR_2_A2</strain>
    </source>
</reference>
<dbReference type="Proteomes" id="UP000704712">
    <property type="component" value="Unassembled WGS sequence"/>
</dbReference>
<accession>A0A8S9TLL5</accession>
<comment type="caution">
    <text evidence="1">The sequence shown here is derived from an EMBL/GenBank/DDBJ whole genome shotgun (WGS) entry which is preliminary data.</text>
</comment>
<evidence type="ECO:0000313" key="1">
    <source>
        <dbReference type="EMBL" id="KAF4127717.1"/>
    </source>
</evidence>